<organism evidence="1 2">
    <name type="scientific">Wickerhamomyces pijperi</name>
    <name type="common">Yeast</name>
    <name type="synonym">Pichia pijperi</name>
    <dbReference type="NCBI Taxonomy" id="599730"/>
    <lineage>
        <taxon>Eukaryota</taxon>
        <taxon>Fungi</taxon>
        <taxon>Dikarya</taxon>
        <taxon>Ascomycota</taxon>
        <taxon>Saccharomycotina</taxon>
        <taxon>Saccharomycetes</taxon>
        <taxon>Phaffomycetales</taxon>
        <taxon>Wickerhamomycetaceae</taxon>
        <taxon>Wickerhamomyces</taxon>
    </lineage>
</organism>
<evidence type="ECO:0000313" key="2">
    <source>
        <dbReference type="Proteomes" id="UP000774326"/>
    </source>
</evidence>
<reference evidence="1" key="2">
    <citation type="submission" date="2021-01" db="EMBL/GenBank/DDBJ databases">
        <authorList>
            <person name="Schikora-Tamarit M.A."/>
        </authorList>
    </citation>
    <scope>NUCLEOTIDE SEQUENCE</scope>
    <source>
        <strain evidence="1">CBS2887</strain>
    </source>
</reference>
<evidence type="ECO:0000313" key="1">
    <source>
        <dbReference type="EMBL" id="KAH3686542.1"/>
    </source>
</evidence>
<protein>
    <submittedName>
        <fullName evidence="1">Uncharacterized protein</fullName>
    </submittedName>
</protein>
<accession>A0A9P8Q9M4</accession>
<comment type="caution">
    <text evidence="1">The sequence shown here is derived from an EMBL/GenBank/DDBJ whole genome shotgun (WGS) entry which is preliminary data.</text>
</comment>
<name>A0A9P8Q9M4_WICPI</name>
<keyword evidence="2" id="KW-1185">Reference proteome</keyword>
<dbReference type="Proteomes" id="UP000774326">
    <property type="component" value="Unassembled WGS sequence"/>
</dbReference>
<reference evidence="1" key="1">
    <citation type="journal article" date="2021" name="Open Biol.">
        <title>Shared evolutionary footprints suggest mitochondrial oxidative damage underlies multiple complex I losses in fungi.</title>
        <authorList>
            <person name="Schikora-Tamarit M.A."/>
            <person name="Marcet-Houben M."/>
            <person name="Nosek J."/>
            <person name="Gabaldon T."/>
        </authorList>
    </citation>
    <scope>NUCLEOTIDE SEQUENCE</scope>
    <source>
        <strain evidence="1">CBS2887</strain>
    </source>
</reference>
<gene>
    <name evidence="1" type="ORF">WICPIJ_002483</name>
</gene>
<dbReference type="AlphaFoldDB" id="A0A9P8Q9M4"/>
<dbReference type="EMBL" id="JAEUBG010001342">
    <property type="protein sequence ID" value="KAH3686542.1"/>
    <property type="molecule type" value="Genomic_DNA"/>
</dbReference>
<sequence>MWRGVEVFLLDGVLGDGSSLLERLAVEVLFVRRLGLVIRGVIFVIINQGFLGGARGGFGVGSVRDAV</sequence>
<proteinExistence type="predicted"/>